<dbReference type="CDD" id="cd04458">
    <property type="entry name" value="CSP_CDS"/>
    <property type="match status" value="1"/>
</dbReference>
<reference evidence="3" key="2">
    <citation type="submission" date="2020-09" db="EMBL/GenBank/DDBJ databases">
        <authorList>
            <person name="Sun Q."/>
            <person name="Zhou Y."/>
        </authorList>
    </citation>
    <scope>NUCLEOTIDE SEQUENCE</scope>
    <source>
        <strain evidence="3">CGMCC 4.7398</strain>
    </source>
</reference>
<dbReference type="PROSITE" id="PS51857">
    <property type="entry name" value="CSD_2"/>
    <property type="match status" value="1"/>
</dbReference>
<dbReference type="PANTHER" id="PTHR11544">
    <property type="entry name" value="COLD SHOCK DOMAIN CONTAINING PROTEINS"/>
    <property type="match status" value="1"/>
</dbReference>
<organism evidence="3 4">
    <name type="scientific">Promicromonospora soli</name>
    <dbReference type="NCBI Taxonomy" id="2035533"/>
    <lineage>
        <taxon>Bacteria</taxon>
        <taxon>Bacillati</taxon>
        <taxon>Actinomycetota</taxon>
        <taxon>Actinomycetes</taxon>
        <taxon>Micrococcales</taxon>
        <taxon>Promicromonosporaceae</taxon>
        <taxon>Promicromonospora</taxon>
    </lineage>
</organism>
<dbReference type="PRINTS" id="PR00050">
    <property type="entry name" value="COLDSHOCK"/>
</dbReference>
<dbReference type="Gene3D" id="2.40.50.140">
    <property type="entry name" value="Nucleic acid-binding proteins"/>
    <property type="match status" value="1"/>
</dbReference>
<evidence type="ECO:0000259" key="2">
    <source>
        <dbReference type="PROSITE" id="PS51857"/>
    </source>
</evidence>
<dbReference type="GO" id="GO:0003676">
    <property type="term" value="F:nucleic acid binding"/>
    <property type="evidence" value="ECO:0007669"/>
    <property type="project" value="InterPro"/>
</dbReference>
<feature type="domain" description="CSD" evidence="2">
    <location>
        <begin position="17"/>
        <end position="79"/>
    </location>
</feature>
<proteinExistence type="predicted"/>
<comment type="caution">
    <text evidence="3">The sequence shown here is derived from an EMBL/GenBank/DDBJ whole genome shotgun (WGS) entry which is preliminary data.</text>
</comment>
<dbReference type="PROSITE" id="PS00352">
    <property type="entry name" value="CSD_1"/>
    <property type="match status" value="1"/>
</dbReference>
<dbReference type="InterPro" id="IPR050181">
    <property type="entry name" value="Cold_shock_domain"/>
</dbReference>
<dbReference type="SMART" id="SM00357">
    <property type="entry name" value="CSP"/>
    <property type="match status" value="1"/>
</dbReference>
<keyword evidence="4" id="KW-1185">Reference proteome</keyword>
<dbReference type="SUPFAM" id="SSF50249">
    <property type="entry name" value="Nucleic acid-binding proteins"/>
    <property type="match status" value="1"/>
</dbReference>
<comment type="subcellular location">
    <subcellularLocation>
        <location evidence="1">Cytoplasm</location>
    </subcellularLocation>
</comment>
<accession>A0A919KXQ8</accession>
<gene>
    <name evidence="3" type="ORF">GCM10017772_35400</name>
</gene>
<protein>
    <submittedName>
        <fullName evidence="3">Cold-shock protein</fullName>
    </submittedName>
</protein>
<dbReference type="Pfam" id="PF00313">
    <property type="entry name" value="CSD"/>
    <property type="match status" value="1"/>
</dbReference>
<dbReference type="InterPro" id="IPR011129">
    <property type="entry name" value="CSD"/>
</dbReference>
<dbReference type="InterPro" id="IPR012340">
    <property type="entry name" value="NA-bd_OB-fold"/>
</dbReference>
<reference evidence="3" key="1">
    <citation type="journal article" date="2014" name="Int. J. Syst. Evol. Microbiol.">
        <title>Complete genome sequence of Corynebacterium casei LMG S-19264T (=DSM 44701T), isolated from a smear-ripened cheese.</title>
        <authorList>
            <consortium name="US DOE Joint Genome Institute (JGI-PGF)"/>
            <person name="Walter F."/>
            <person name="Albersmeier A."/>
            <person name="Kalinowski J."/>
            <person name="Ruckert C."/>
        </authorList>
    </citation>
    <scope>NUCLEOTIDE SEQUENCE</scope>
    <source>
        <strain evidence="3">CGMCC 4.7398</strain>
    </source>
</reference>
<dbReference type="Proteomes" id="UP000627369">
    <property type="component" value="Unassembled WGS sequence"/>
</dbReference>
<evidence type="ECO:0000256" key="1">
    <source>
        <dbReference type="RuleBase" id="RU000408"/>
    </source>
</evidence>
<dbReference type="GO" id="GO:0005737">
    <property type="term" value="C:cytoplasm"/>
    <property type="evidence" value="ECO:0007669"/>
    <property type="project" value="UniProtKB-SubCell"/>
</dbReference>
<evidence type="ECO:0000313" key="4">
    <source>
        <dbReference type="Proteomes" id="UP000627369"/>
    </source>
</evidence>
<dbReference type="AlphaFoldDB" id="A0A919KXQ8"/>
<dbReference type="InterPro" id="IPR002059">
    <property type="entry name" value="CSP_DNA-bd"/>
</dbReference>
<name>A0A919KXQ8_9MICO</name>
<evidence type="ECO:0000313" key="3">
    <source>
        <dbReference type="EMBL" id="GHH76528.1"/>
    </source>
</evidence>
<dbReference type="InterPro" id="IPR019844">
    <property type="entry name" value="CSD_CS"/>
</dbReference>
<sequence>MSKFREQYRQAQKKVAVPTGKVKWFDTDKGFGFIANEDGGEVFLHASALPEGVVPKPGARVDFGVADGRRGPQALAVKVLDAAPSVAKAKRKPADDMAVIVGDLTQMLDRVANDLRKGHYPKNPELLAKMLRKVADDFDA</sequence>
<dbReference type="EMBL" id="BNAS01000005">
    <property type="protein sequence ID" value="GHH76528.1"/>
    <property type="molecule type" value="Genomic_DNA"/>
</dbReference>